<dbReference type="Pfam" id="PF03081">
    <property type="entry name" value="Exo70_C"/>
    <property type="match status" value="1"/>
</dbReference>
<dbReference type="KEGG" id="dzi:111315880"/>
<dbReference type="OrthoDB" id="1922221at2759"/>
<keyword evidence="2 3" id="KW-0813">Transport</keyword>
<keyword evidence="3" id="KW-0268">Exocytosis</keyword>
<feature type="compositionally biased region" description="Basic and acidic residues" evidence="4">
    <location>
        <begin position="477"/>
        <end position="489"/>
    </location>
</feature>
<reference evidence="7" key="1">
    <citation type="submission" date="2025-08" db="UniProtKB">
        <authorList>
            <consortium name="RefSeq"/>
        </authorList>
    </citation>
    <scope>IDENTIFICATION</scope>
    <source>
        <tissue evidence="7">Fruit stalk</tissue>
    </source>
</reference>
<accession>A0A6P6B8T4</accession>
<keyword evidence="6" id="KW-1185">Reference proteome</keyword>
<dbReference type="GO" id="GO:0006887">
    <property type="term" value="P:exocytosis"/>
    <property type="evidence" value="ECO:0007669"/>
    <property type="project" value="UniProtKB-KW"/>
</dbReference>
<feature type="domain" description="Exocyst complex subunit Exo70 C-terminal" evidence="5">
    <location>
        <begin position="313"/>
        <end position="683"/>
    </location>
</feature>
<evidence type="ECO:0000313" key="7">
    <source>
        <dbReference type="RefSeq" id="XP_022773629.1"/>
    </source>
</evidence>
<dbReference type="InterPro" id="IPR004140">
    <property type="entry name" value="Exo70"/>
</dbReference>
<evidence type="ECO:0000259" key="5">
    <source>
        <dbReference type="Pfam" id="PF03081"/>
    </source>
</evidence>
<keyword evidence="3" id="KW-0653">Protein transport</keyword>
<sequence length="697" mass="79463">MEKNHMPEKSSSFNKGDDNGKNSVVGDTFPGTESPKCSNEEKSAAAEITEVEIEKPEELKAGQTEIEEIEKPEEKQKEGGELGEPTSPPEIEYTLETASEDIERFLSNICTSKEEEVGAGLEIPEFIEKYLDLVEEKISKLESPETKVKGCQLPEDDASFLKAVDQISKLYTNLSTVFKLDSNHGPLIDRICRIQQRAMSYLEDEFRSLLEESRTVEPYQKQEVGDEPGQDQSAESNEESNFPGYSLEVLANLNKIAMKMISGGYESECCEAYMITRRNIIEKTLRNLGFEKISIDEVQKMQWESLEREIPPWIKAFKHCANVYFSGERKLADTIFSGYPSLSDSLFSNLTRGVFIELLNFAEAVAISKRSTEKLFKFLDMYETLRDNLSATVSVFSEECVKELKAETSTARCRIGETVICIFCDLENSIMSDTGKTPVPAGAVHPLTRYTMNYLKYACDEYKGTLEQVFKEHAKIERADSTSRPRDYEGDSQNYNNDEENHSPFSGQLMRIMDLLDSILEAKSKLYKDVSLSCIFMMNNGRYILQKIKGSAETRQAMGDTWCRKRSSYLRNYHQTYKRETWMKLLGCLNLEGLNVNGKVAKPVLKERFKSFNAMFEEIHKTQSSWVVSDKQLQSELRVSISAIVIPAYRSFLGRFSGYLDPGRQTEKYIKFQPEDIETYIDELFDGNPTSTTKRKT</sequence>
<feature type="region of interest" description="Disordered" evidence="4">
    <location>
        <begin position="477"/>
        <end position="502"/>
    </location>
</feature>
<evidence type="ECO:0000256" key="1">
    <source>
        <dbReference type="ARBA" id="ARBA00006756"/>
    </source>
</evidence>
<name>A0A6P6B8T4_DURZI</name>
<dbReference type="InterPro" id="IPR016159">
    <property type="entry name" value="Cullin_repeat-like_dom_sf"/>
</dbReference>
<proteinExistence type="inferred from homology"/>
<dbReference type="FunFam" id="1.20.1280.170:FF:000003">
    <property type="entry name" value="Exocyst subunit Exo70 family protein"/>
    <property type="match status" value="1"/>
</dbReference>
<dbReference type="InterPro" id="IPR046364">
    <property type="entry name" value="Exo70_C"/>
</dbReference>
<evidence type="ECO:0000256" key="3">
    <source>
        <dbReference type="RuleBase" id="RU365026"/>
    </source>
</evidence>
<feature type="region of interest" description="Disordered" evidence="4">
    <location>
        <begin position="1"/>
        <end position="89"/>
    </location>
</feature>
<evidence type="ECO:0000256" key="2">
    <source>
        <dbReference type="ARBA" id="ARBA00022448"/>
    </source>
</evidence>
<feature type="region of interest" description="Disordered" evidence="4">
    <location>
        <begin position="217"/>
        <end position="241"/>
    </location>
</feature>
<organism evidence="6 7">
    <name type="scientific">Durio zibethinus</name>
    <name type="common">Durian</name>
    <dbReference type="NCBI Taxonomy" id="66656"/>
    <lineage>
        <taxon>Eukaryota</taxon>
        <taxon>Viridiplantae</taxon>
        <taxon>Streptophyta</taxon>
        <taxon>Embryophyta</taxon>
        <taxon>Tracheophyta</taxon>
        <taxon>Spermatophyta</taxon>
        <taxon>Magnoliopsida</taxon>
        <taxon>eudicotyledons</taxon>
        <taxon>Gunneridae</taxon>
        <taxon>Pentapetalae</taxon>
        <taxon>rosids</taxon>
        <taxon>malvids</taxon>
        <taxon>Malvales</taxon>
        <taxon>Malvaceae</taxon>
        <taxon>Helicteroideae</taxon>
        <taxon>Durio</taxon>
    </lineage>
</organism>
<dbReference type="PANTHER" id="PTHR12542:SF93">
    <property type="entry name" value="EXOCYST COMPLEX COMPONENT EXO70C2"/>
    <property type="match status" value="1"/>
</dbReference>
<dbReference type="Pfam" id="PF20669">
    <property type="entry name" value="Exo70_N"/>
    <property type="match status" value="1"/>
</dbReference>
<dbReference type="Gene3D" id="1.20.1280.170">
    <property type="entry name" value="Exocyst complex component Exo70"/>
    <property type="match status" value="1"/>
</dbReference>
<dbReference type="PANTHER" id="PTHR12542">
    <property type="entry name" value="EXOCYST COMPLEX PROTEIN EXO70"/>
    <property type="match status" value="1"/>
</dbReference>
<dbReference type="Proteomes" id="UP000515121">
    <property type="component" value="Unplaced"/>
</dbReference>
<dbReference type="GeneID" id="111315880"/>
<dbReference type="GO" id="GO:0000145">
    <property type="term" value="C:exocyst"/>
    <property type="evidence" value="ECO:0007669"/>
    <property type="project" value="InterPro"/>
</dbReference>
<protein>
    <recommendedName>
        <fullName evidence="3">Exocyst subunit Exo70 family protein</fullName>
    </recommendedName>
</protein>
<evidence type="ECO:0000256" key="4">
    <source>
        <dbReference type="SAM" id="MobiDB-lite"/>
    </source>
</evidence>
<dbReference type="GO" id="GO:0005546">
    <property type="term" value="F:phosphatidylinositol-4,5-bisphosphate binding"/>
    <property type="evidence" value="ECO:0007669"/>
    <property type="project" value="InterPro"/>
</dbReference>
<gene>
    <name evidence="7" type="primary">LOC111315880</name>
</gene>
<dbReference type="GO" id="GO:0015031">
    <property type="term" value="P:protein transport"/>
    <property type="evidence" value="ECO:0007669"/>
    <property type="project" value="UniProtKB-KW"/>
</dbReference>
<dbReference type="SUPFAM" id="SSF74788">
    <property type="entry name" value="Cullin repeat-like"/>
    <property type="match status" value="1"/>
</dbReference>
<evidence type="ECO:0000313" key="6">
    <source>
        <dbReference type="Proteomes" id="UP000515121"/>
    </source>
</evidence>
<dbReference type="AlphaFoldDB" id="A0A6P6B8T4"/>
<comment type="function">
    <text evidence="3">Component of the exocyst complex.</text>
</comment>
<comment type="similarity">
    <text evidence="1 3">Belongs to the EXO70 family.</text>
</comment>
<dbReference type="RefSeq" id="XP_022773629.1">
    <property type="nucleotide sequence ID" value="XM_022917894.1"/>
</dbReference>